<evidence type="ECO:0000313" key="2">
    <source>
        <dbReference type="Proteomes" id="UP000594014"/>
    </source>
</evidence>
<evidence type="ECO:0000313" key="1">
    <source>
        <dbReference type="EMBL" id="QOX65512.1"/>
    </source>
</evidence>
<organism evidence="1 2">
    <name type="scientific">Anoxybacterium hadale</name>
    <dbReference type="NCBI Taxonomy" id="3408580"/>
    <lineage>
        <taxon>Bacteria</taxon>
        <taxon>Bacillati</taxon>
        <taxon>Bacillota</taxon>
        <taxon>Clostridia</taxon>
        <taxon>Peptostreptococcales</taxon>
        <taxon>Anaerovoracaceae</taxon>
        <taxon>Anoxybacterium</taxon>
    </lineage>
</organism>
<accession>A0ACD1AGA6</accession>
<dbReference type="EMBL" id="CP042469">
    <property type="protein sequence ID" value="QOX65512.1"/>
    <property type="molecule type" value="Genomic_DNA"/>
</dbReference>
<dbReference type="Proteomes" id="UP000594014">
    <property type="component" value="Chromosome"/>
</dbReference>
<proteinExistence type="predicted"/>
<sequence>MRLILLGPPGAGKGTQAARICQEYKIPHISTGDIFRRHIKEGTELGIKAQEYMNKGELVPDNLVLEIAEARLIEEDCKNGFLLDGFPRTVNQAEQLDKFLDERNLSIDKVLDIDIDKEVLMMRLIGRRVCRNCGASYHVINMPPEKEGICDVCGGALYQRSDDTAATVENRIEVYTALTEPLVAYYETLGNIAYVDGSKGLDEVFDGIVSAIGDQK</sequence>
<keyword evidence="1" id="KW-0418">Kinase</keyword>
<reference evidence="1" key="1">
    <citation type="submission" date="2019-08" db="EMBL/GenBank/DDBJ databases">
        <title>Genome sequence of Clostridiales bacterium MT110.</title>
        <authorList>
            <person name="Cao J."/>
        </authorList>
    </citation>
    <scope>NUCLEOTIDE SEQUENCE</scope>
    <source>
        <strain evidence="1">MT110</strain>
    </source>
</reference>
<name>A0ACD1AGA6_9FIRM</name>
<dbReference type="EC" id="2.7.4.3" evidence="1"/>
<protein>
    <submittedName>
        <fullName evidence="1">Adenylate kinase</fullName>
        <ecNumber evidence="1">2.7.4.3</ecNumber>
    </submittedName>
</protein>
<gene>
    <name evidence="1" type="ORF">FRZ06_20180</name>
</gene>
<keyword evidence="1" id="KW-0808">Transferase</keyword>
<keyword evidence="2" id="KW-1185">Reference proteome</keyword>